<keyword evidence="2" id="KW-0732">Signal</keyword>
<protein>
    <submittedName>
        <fullName evidence="3">Unplaced genomic scaffold supercont1.12, whole genome shotgun sequence</fullName>
    </submittedName>
</protein>
<feature type="chain" id="PRO_5002239083" evidence="2">
    <location>
        <begin position="26"/>
        <end position="311"/>
    </location>
</feature>
<evidence type="ECO:0000313" key="4">
    <source>
        <dbReference type="Proteomes" id="UP000053392"/>
    </source>
</evidence>
<evidence type="ECO:0000313" key="3">
    <source>
        <dbReference type="EMBL" id="KIR39321.1"/>
    </source>
</evidence>
<feature type="signal peptide" evidence="2">
    <location>
        <begin position="1"/>
        <end position="25"/>
    </location>
</feature>
<feature type="compositionally biased region" description="Low complexity" evidence="1">
    <location>
        <begin position="179"/>
        <end position="194"/>
    </location>
</feature>
<dbReference type="PANTHER" id="PTHR37487:SF2">
    <property type="entry name" value="EXPRESSED PROTEIN"/>
    <property type="match status" value="1"/>
</dbReference>
<accession>A0A0D0UVS8</accession>
<feature type="region of interest" description="Disordered" evidence="1">
    <location>
        <begin position="179"/>
        <end position="284"/>
    </location>
</feature>
<feature type="compositionally biased region" description="Low complexity" evidence="1">
    <location>
        <begin position="207"/>
        <end position="284"/>
    </location>
</feature>
<gene>
    <name evidence="3" type="ORF">I313_04922</name>
</gene>
<dbReference type="PANTHER" id="PTHR37487">
    <property type="entry name" value="CHROMOSOME 1, WHOLE GENOME SHOTGUN SEQUENCE"/>
    <property type="match status" value="1"/>
</dbReference>
<dbReference type="AlphaFoldDB" id="A0A0D0UVS8"/>
<reference evidence="3 4" key="1">
    <citation type="submission" date="2015-01" db="EMBL/GenBank/DDBJ databases">
        <title>The Genome Sequence of Cryptococcus gattii Ram5.</title>
        <authorList>
            <consortium name="The Broad Institute Genomics Platform"/>
            <person name="Cuomo C."/>
            <person name="Litvintseva A."/>
            <person name="Chen Y."/>
            <person name="Heitman J."/>
            <person name="Sun S."/>
            <person name="Springer D."/>
            <person name="Dromer F."/>
            <person name="Young S."/>
            <person name="Zeng Q."/>
            <person name="Gargeya S."/>
            <person name="Abouelleil A."/>
            <person name="Alvarado L."/>
            <person name="Chapman S.B."/>
            <person name="Gainer-Dewar J."/>
            <person name="Goldberg J."/>
            <person name="Griggs A."/>
            <person name="Gujja S."/>
            <person name="Hansen M."/>
            <person name="Howarth C."/>
            <person name="Imamovic A."/>
            <person name="Larimer J."/>
            <person name="Murphy C."/>
            <person name="Naylor J."/>
            <person name="Pearson M."/>
            <person name="Priest M."/>
            <person name="Roberts A."/>
            <person name="Saif S."/>
            <person name="Shea T."/>
            <person name="Sykes S."/>
            <person name="Wortman J."/>
            <person name="Nusbaum C."/>
            <person name="Birren B."/>
        </authorList>
    </citation>
    <scope>NUCLEOTIDE SEQUENCE [LARGE SCALE GENOMIC DNA]</scope>
    <source>
        <strain evidence="3 4">Ram5</strain>
    </source>
</reference>
<sequence>MIFDKSSLIVTLFLAIFDMAERAQAAPQPAGLIGDILAGSFNDGITVTANDVVQCGYANISWTGASPPVTVEIGQGGYYIGTTSIANITVGWDNHTEWLVTQQEGVDLIFQVVDALGKTGYVQNVKVGAGDSNCLENSTSNSSLTASSGSTGSATATASSTAVSEAVGGTSETASVISISTSTDASDSVSPTPSAEITESNEVSATSAITSQIQAPAAASSTSPTASAASSSAVSSTSQTSSTSSIPSFSPTASSSPTTSSDGNSASLAAANNDSTASGSSSSTSSSGAFPGMFVSGASVIFAAVGTFAIL</sequence>
<evidence type="ECO:0000256" key="2">
    <source>
        <dbReference type="SAM" id="SignalP"/>
    </source>
</evidence>
<keyword evidence="4" id="KW-1185">Reference proteome</keyword>
<dbReference type="OrthoDB" id="3259746at2759"/>
<name>A0A0D0UVS8_9TREE</name>
<dbReference type="EMBL" id="KN847907">
    <property type="protein sequence ID" value="KIR39321.1"/>
    <property type="molecule type" value="Genomic_DNA"/>
</dbReference>
<feature type="compositionally biased region" description="Polar residues" evidence="1">
    <location>
        <begin position="195"/>
        <end position="206"/>
    </location>
</feature>
<proteinExistence type="predicted"/>
<organism evidence="3 4">
    <name type="scientific">Cryptococcus deuterogattii Ram5</name>
    <dbReference type="NCBI Taxonomy" id="1296110"/>
    <lineage>
        <taxon>Eukaryota</taxon>
        <taxon>Fungi</taxon>
        <taxon>Dikarya</taxon>
        <taxon>Basidiomycota</taxon>
        <taxon>Agaricomycotina</taxon>
        <taxon>Tremellomycetes</taxon>
        <taxon>Tremellales</taxon>
        <taxon>Cryptococcaceae</taxon>
        <taxon>Cryptococcus</taxon>
        <taxon>Cryptococcus gattii species complex</taxon>
    </lineage>
</organism>
<dbReference type="Proteomes" id="UP000053392">
    <property type="component" value="Unassembled WGS sequence"/>
</dbReference>
<evidence type="ECO:0000256" key="1">
    <source>
        <dbReference type="SAM" id="MobiDB-lite"/>
    </source>
</evidence>
<dbReference type="HOGENOM" id="CLU_909177_0_0_1"/>